<keyword evidence="4" id="KW-1185">Reference proteome</keyword>
<sequence length="350" mass="40416">MKWPYLRILMILILAWFSEAKQQKKNLEKVLHEVIASLLLDETLDRHPRSNDTLSTHASSTQSTKTTIYNYWLLPSNYVSMTPTKMTTEGLNYWLDRMPPSGPVLSGIEKLKDQIRFQALVKKTNSEFIAFLNKLIEDKKIELNEEDKEIQDEYAELNRTREALFRAYNRQLPDKKIEELRRKLTEKALQYKELMSMHRLRRLTRGIHLDAPWIDINYPGGAIHESLREKKSRNEFYESDMDGVPDEVSSVVSSKAHLRNDVRVIKRVHGARYKGNTKRTPNASTMSVSEILWKSLGKYLPFSGRNIANFAASIPLEFQYRVGKDVAQITFTAGDSKDSTTQSLDGSKNT</sequence>
<proteinExistence type="predicted"/>
<dbReference type="OrthoDB" id="6622764at2759"/>
<dbReference type="EMBL" id="OV725081">
    <property type="protein sequence ID" value="CAH1403623.1"/>
    <property type="molecule type" value="Genomic_DNA"/>
</dbReference>
<feature type="signal peptide" evidence="2">
    <location>
        <begin position="1"/>
        <end position="20"/>
    </location>
</feature>
<dbReference type="AlphaFoldDB" id="A0A9P0HKE2"/>
<evidence type="ECO:0000313" key="3">
    <source>
        <dbReference type="EMBL" id="CAH1403623.1"/>
    </source>
</evidence>
<accession>A0A9P0HKE2</accession>
<keyword evidence="1" id="KW-0175">Coiled coil</keyword>
<organism evidence="3 4">
    <name type="scientific">Nezara viridula</name>
    <name type="common">Southern green stink bug</name>
    <name type="synonym">Cimex viridulus</name>
    <dbReference type="NCBI Taxonomy" id="85310"/>
    <lineage>
        <taxon>Eukaryota</taxon>
        <taxon>Metazoa</taxon>
        <taxon>Ecdysozoa</taxon>
        <taxon>Arthropoda</taxon>
        <taxon>Hexapoda</taxon>
        <taxon>Insecta</taxon>
        <taxon>Pterygota</taxon>
        <taxon>Neoptera</taxon>
        <taxon>Paraneoptera</taxon>
        <taxon>Hemiptera</taxon>
        <taxon>Heteroptera</taxon>
        <taxon>Panheteroptera</taxon>
        <taxon>Pentatomomorpha</taxon>
        <taxon>Pentatomoidea</taxon>
        <taxon>Pentatomidae</taxon>
        <taxon>Pentatominae</taxon>
        <taxon>Nezara</taxon>
    </lineage>
</organism>
<evidence type="ECO:0000313" key="4">
    <source>
        <dbReference type="Proteomes" id="UP001152798"/>
    </source>
</evidence>
<gene>
    <name evidence="3" type="ORF">NEZAVI_LOCUS12208</name>
</gene>
<feature type="chain" id="PRO_5040354417" description="Neuropeptide" evidence="2">
    <location>
        <begin position="21"/>
        <end position="350"/>
    </location>
</feature>
<evidence type="ECO:0008006" key="5">
    <source>
        <dbReference type="Google" id="ProtNLM"/>
    </source>
</evidence>
<evidence type="ECO:0000256" key="2">
    <source>
        <dbReference type="SAM" id="SignalP"/>
    </source>
</evidence>
<feature type="coiled-coil region" evidence="1">
    <location>
        <begin position="129"/>
        <end position="197"/>
    </location>
</feature>
<keyword evidence="2" id="KW-0732">Signal</keyword>
<evidence type="ECO:0000256" key="1">
    <source>
        <dbReference type="SAM" id="Coils"/>
    </source>
</evidence>
<dbReference type="Proteomes" id="UP001152798">
    <property type="component" value="Chromosome 5"/>
</dbReference>
<reference evidence="3" key="1">
    <citation type="submission" date="2022-01" db="EMBL/GenBank/DDBJ databases">
        <authorList>
            <person name="King R."/>
        </authorList>
    </citation>
    <scope>NUCLEOTIDE SEQUENCE</scope>
</reference>
<protein>
    <recommendedName>
        <fullName evidence="5">Neuropeptide</fullName>
    </recommendedName>
</protein>
<name>A0A9P0HKE2_NEZVI</name>